<name>A0A2N6CZZ0_9GAMM</name>
<proteinExistence type="predicted"/>
<dbReference type="InterPro" id="IPR026268">
    <property type="entry name" value="RseC"/>
</dbReference>
<dbReference type="PIRSF" id="PIRSF004923">
    <property type="entry name" value="RseC"/>
    <property type="match status" value="1"/>
</dbReference>
<feature type="transmembrane region" description="Helical" evidence="1">
    <location>
        <begin position="111"/>
        <end position="131"/>
    </location>
</feature>
<evidence type="ECO:0000313" key="2">
    <source>
        <dbReference type="EMBL" id="PLX62990.1"/>
    </source>
</evidence>
<organism evidence="2 3">
    <name type="scientific">Sedimenticola selenatireducens</name>
    <dbReference type="NCBI Taxonomy" id="191960"/>
    <lineage>
        <taxon>Bacteria</taxon>
        <taxon>Pseudomonadati</taxon>
        <taxon>Pseudomonadota</taxon>
        <taxon>Gammaproteobacteria</taxon>
        <taxon>Chromatiales</taxon>
        <taxon>Sedimenticolaceae</taxon>
        <taxon>Sedimenticola</taxon>
    </lineage>
</organism>
<dbReference type="EMBL" id="PKUN01000002">
    <property type="protein sequence ID" value="PLX62990.1"/>
    <property type="molecule type" value="Genomic_DNA"/>
</dbReference>
<dbReference type="Pfam" id="PF04246">
    <property type="entry name" value="RseC_MucC"/>
    <property type="match status" value="1"/>
</dbReference>
<protein>
    <submittedName>
        <fullName evidence="2">Fis family transcriptional regulator</fullName>
    </submittedName>
</protein>
<comment type="caution">
    <text evidence="2">The sequence shown here is derived from an EMBL/GenBank/DDBJ whole genome shotgun (WGS) entry which is preliminary data.</text>
</comment>
<dbReference type="STRING" id="1111735.GCA_000428045_02893"/>
<dbReference type="PANTHER" id="PTHR35867:SF1">
    <property type="entry name" value="PROTEIN RSEC"/>
    <property type="match status" value="1"/>
</dbReference>
<keyword evidence="1" id="KW-0812">Transmembrane</keyword>
<dbReference type="InterPro" id="IPR007359">
    <property type="entry name" value="SigmaE_reg_RseC_MucC"/>
</dbReference>
<dbReference type="RefSeq" id="WP_273437564.1">
    <property type="nucleotide sequence ID" value="NZ_CBDUFW010000011.1"/>
</dbReference>
<keyword evidence="1" id="KW-0472">Membrane</keyword>
<reference evidence="2 3" key="1">
    <citation type="submission" date="2017-11" db="EMBL/GenBank/DDBJ databases">
        <title>Genome-resolved metagenomics identifies genetic mobility, metabolic interactions, and unexpected diversity in perchlorate-reducing communities.</title>
        <authorList>
            <person name="Barnum T.P."/>
            <person name="Figueroa I.A."/>
            <person name="Carlstrom C.I."/>
            <person name="Lucas L.N."/>
            <person name="Engelbrektson A.L."/>
            <person name="Coates J.D."/>
        </authorList>
    </citation>
    <scope>NUCLEOTIDE SEQUENCE [LARGE SCALE GENOMIC DNA]</scope>
    <source>
        <strain evidence="2">BM301</strain>
    </source>
</reference>
<evidence type="ECO:0000313" key="3">
    <source>
        <dbReference type="Proteomes" id="UP000235015"/>
    </source>
</evidence>
<gene>
    <name evidence="2" type="ORF">C0630_02160</name>
</gene>
<dbReference type="Proteomes" id="UP000235015">
    <property type="component" value="Unassembled WGS sequence"/>
</dbReference>
<feature type="transmembrane region" description="Helical" evidence="1">
    <location>
        <begin position="79"/>
        <end position="99"/>
    </location>
</feature>
<keyword evidence="1" id="KW-1133">Transmembrane helix</keyword>
<sequence>MIEESAIVTATNGEFARVETQRATSCGSCEAKSTCGTSALAKVFGNRRTVVEVLNPIGAVTGDRVVVGLDESALTRASFFFYIVPLILLLAGGILGQWFAETISLQSTEPLSIICGLLGLLIGLVWLRWFAFKTSRSSSYQAVILRRTSSIHVISDITKNTL</sequence>
<evidence type="ECO:0000256" key="1">
    <source>
        <dbReference type="SAM" id="Phobius"/>
    </source>
</evidence>
<dbReference type="PANTHER" id="PTHR35867">
    <property type="entry name" value="PROTEIN RSEC"/>
    <property type="match status" value="1"/>
</dbReference>
<dbReference type="AlphaFoldDB" id="A0A2N6CZZ0"/>
<accession>A0A2N6CZZ0</accession>